<evidence type="ECO:0000259" key="2">
    <source>
        <dbReference type="PROSITE" id="PS50828"/>
    </source>
</evidence>
<proteinExistence type="predicted"/>
<dbReference type="PANTHER" id="PTHR35562:SF2">
    <property type="entry name" value="DNA ENDONUCLEASE SMRA-RELATED"/>
    <property type="match status" value="1"/>
</dbReference>
<dbReference type="GO" id="GO:0004519">
    <property type="term" value="F:endonuclease activity"/>
    <property type="evidence" value="ECO:0007669"/>
    <property type="project" value="UniProtKB-KW"/>
</dbReference>
<accession>A0A840AII6</accession>
<reference evidence="3 4" key="1">
    <citation type="submission" date="2020-08" db="EMBL/GenBank/DDBJ databases">
        <title>Genomic Encyclopedia of Type Strains, Phase IV (KMG-IV): sequencing the most valuable type-strain genomes for metagenomic binning, comparative biology and taxonomic classification.</title>
        <authorList>
            <person name="Goeker M."/>
        </authorList>
    </citation>
    <scope>NUCLEOTIDE SEQUENCE [LARGE SCALE GENOMIC DNA]</scope>
    <source>
        <strain evidence="3 4">DSM 19979</strain>
    </source>
</reference>
<sequence length="181" mass="19483">MNGATKRRRGLSPEDRAAWAAVARTITPLPGKALAEPEAPPAPPSVTITPPPRAPATPAPPPPRRPPPELNVGIQPDGLDAKRWRDLRRGTLRPERKLDLHGMTAERAHGAVRTFLRAAQMDGARVVCIVTGKGSSTEGGVLRRELPHWLNAPELRAVILGAAHPHRANAGAVHLLLRRAR</sequence>
<evidence type="ECO:0000256" key="1">
    <source>
        <dbReference type="SAM" id="MobiDB-lite"/>
    </source>
</evidence>
<dbReference type="InterPro" id="IPR036063">
    <property type="entry name" value="Smr_dom_sf"/>
</dbReference>
<dbReference type="AlphaFoldDB" id="A0A840AII6"/>
<feature type="compositionally biased region" description="Pro residues" evidence="1">
    <location>
        <begin position="38"/>
        <end position="69"/>
    </location>
</feature>
<dbReference type="RefSeq" id="WP_184386656.1">
    <property type="nucleotide sequence ID" value="NZ_JACIDJ010000011.1"/>
</dbReference>
<dbReference type="PANTHER" id="PTHR35562">
    <property type="entry name" value="DNA ENDONUCLEASE SMRA-RELATED"/>
    <property type="match status" value="1"/>
</dbReference>
<keyword evidence="4" id="KW-1185">Reference proteome</keyword>
<feature type="domain" description="Smr" evidence="2">
    <location>
        <begin position="98"/>
        <end position="178"/>
    </location>
</feature>
<dbReference type="Pfam" id="PF01713">
    <property type="entry name" value="Smr"/>
    <property type="match status" value="1"/>
</dbReference>
<dbReference type="SMART" id="SM00463">
    <property type="entry name" value="SMR"/>
    <property type="match status" value="1"/>
</dbReference>
<dbReference type="SUPFAM" id="SSF160443">
    <property type="entry name" value="SMR domain-like"/>
    <property type="match status" value="1"/>
</dbReference>
<dbReference type="Gene3D" id="3.30.1370.110">
    <property type="match status" value="1"/>
</dbReference>
<evidence type="ECO:0000313" key="3">
    <source>
        <dbReference type="EMBL" id="MBB3900423.1"/>
    </source>
</evidence>
<comment type="caution">
    <text evidence="3">The sequence shown here is derived from an EMBL/GenBank/DDBJ whole genome shotgun (WGS) entry which is preliminary data.</text>
</comment>
<keyword evidence="3" id="KW-0255">Endonuclease</keyword>
<name>A0A840AII6_9PROT</name>
<keyword evidence="3" id="KW-0378">Hydrolase</keyword>
<dbReference type="PROSITE" id="PS50828">
    <property type="entry name" value="SMR"/>
    <property type="match status" value="1"/>
</dbReference>
<dbReference type="EMBL" id="JACIDJ010000011">
    <property type="protein sequence ID" value="MBB3900423.1"/>
    <property type="molecule type" value="Genomic_DNA"/>
</dbReference>
<dbReference type="InterPro" id="IPR002625">
    <property type="entry name" value="Smr_dom"/>
</dbReference>
<feature type="region of interest" description="Disordered" evidence="1">
    <location>
        <begin position="30"/>
        <end position="77"/>
    </location>
</feature>
<organism evidence="3 4">
    <name type="scientific">Roseococcus suduntuyensis</name>
    <dbReference type="NCBI Taxonomy" id="455361"/>
    <lineage>
        <taxon>Bacteria</taxon>
        <taxon>Pseudomonadati</taxon>
        <taxon>Pseudomonadota</taxon>
        <taxon>Alphaproteobacteria</taxon>
        <taxon>Acetobacterales</taxon>
        <taxon>Roseomonadaceae</taxon>
        <taxon>Roseococcus</taxon>
    </lineage>
</organism>
<gene>
    <name evidence="3" type="ORF">GGQ83_003900</name>
</gene>
<dbReference type="Proteomes" id="UP000553193">
    <property type="component" value="Unassembled WGS sequence"/>
</dbReference>
<protein>
    <submittedName>
        <fullName evidence="3">DNA-nicking Smr family endonuclease</fullName>
    </submittedName>
</protein>
<keyword evidence="3" id="KW-0540">Nuclease</keyword>
<evidence type="ECO:0000313" key="4">
    <source>
        <dbReference type="Proteomes" id="UP000553193"/>
    </source>
</evidence>